<dbReference type="GO" id="GO:0005886">
    <property type="term" value="C:plasma membrane"/>
    <property type="evidence" value="ECO:0007669"/>
    <property type="project" value="UniProtKB-SubCell"/>
</dbReference>
<dbReference type="RefSeq" id="WP_006521894.1">
    <property type="nucleotide sequence ID" value="NC_021184.1"/>
</dbReference>
<dbReference type="PANTHER" id="PTHR30294">
    <property type="entry name" value="MEMBRANE COMPONENT OF ABC TRANSPORTER YHHJ-RELATED"/>
    <property type="match status" value="1"/>
</dbReference>
<dbReference type="InterPro" id="IPR051449">
    <property type="entry name" value="ABC-2_transporter_component"/>
</dbReference>
<sequence>MKQILNIAHYEVIQIFKDRILLLIVFVVPLLYVSLLGMIYASSILQHVPLGIVDLDNSVESRAVVSAFENTNNFQVIPGINTYANLEKGMKNGTIRAGVVIPEDYSQRLSQHQLTQILTVYDGSNLIYGYNTRRYFQQVLNTFSADHTAAYLGGLGMSKQEITYVMDSVSFSMQVWYNPNYSYTTFIFMGLVIIVLHQIGLMGIGLSVTREKERNSWIQYLCAAVPQWKIFMGKALPYFIVNFFNYSLLLWVAARCVNVKIEGSLALILLLGLIFNIIITSLGFIISLYAPNSLQVTRYLMLLSIPLFFISGYTWPGTHMPVYLNGLGKLMPYTWMSEGLRLVTVKDLGFYYLDITLIMMGIIAAVTSFFALTFSKRRNPVVEDGVMVNSGINYPGKNSW</sequence>
<evidence type="ECO:0000256" key="5">
    <source>
        <dbReference type="ARBA" id="ARBA00022692"/>
    </source>
</evidence>
<protein>
    <submittedName>
        <fullName evidence="10">ABC-type multidrug transport system, permease component</fullName>
    </submittedName>
</protein>
<proteinExistence type="inferred from homology"/>
<keyword evidence="6 8" id="KW-1133">Transmembrane helix</keyword>
<name>R4KG19_9FIRM</name>
<evidence type="ECO:0000256" key="1">
    <source>
        <dbReference type="ARBA" id="ARBA00004651"/>
    </source>
</evidence>
<dbReference type="GO" id="GO:0140359">
    <property type="term" value="F:ABC-type transporter activity"/>
    <property type="evidence" value="ECO:0007669"/>
    <property type="project" value="InterPro"/>
</dbReference>
<keyword evidence="11" id="KW-1185">Reference proteome</keyword>
<dbReference type="Proteomes" id="UP000013520">
    <property type="component" value="Chromosome"/>
</dbReference>
<dbReference type="KEGG" id="dgi:Desgi_2759"/>
<reference evidence="10 11" key="1">
    <citation type="submission" date="2012-01" db="EMBL/GenBank/DDBJ databases">
        <title>Complete sequence of Desulfotomaculum gibsoniae DSM 7213.</title>
        <authorList>
            <consortium name="US DOE Joint Genome Institute"/>
            <person name="Lucas S."/>
            <person name="Han J."/>
            <person name="Lapidus A."/>
            <person name="Cheng J.-F."/>
            <person name="Goodwin L."/>
            <person name="Pitluck S."/>
            <person name="Peters L."/>
            <person name="Ovchinnikova G."/>
            <person name="Teshima H."/>
            <person name="Detter J.C."/>
            <person name="Han C."/>
            <person name="Tapia R."/>
            <person name="Land M."/>
            <person name="Hauser L."/>
            <person name="Kyrpides N."/>
            <person name="Ivanova N."/>
            <person name="Pagani I."/>
            <person name="Parshina S."/>
            <person name="Plugge C."/>
            <person name="Muyzer G."/>
            <person name="Kuever J."/>
            <person name="Ivanova A."/>
            <person name="Nazina T."/>
            <person name="Klenk H.-P."/>
            <person name="Brambilla E."/>
            <person name="Spring S."/>
            <person name="Stams A.F."/>
            <person name="Woyke T."/>
        </authorList>
    </citation>
    <scope>NUCLEOTIDE SEQUENCE [LARGE SCALE GENOMIC DNA]</scope>
    <source>
        <strain evidence="10 11">DSM 7213</strain>
    </source>
</reference>
<dbReference type="Pfam" id="PF12698">
    <property type="entry name" value="ABC2_membrane_3"/>
    <property type="match status" value="1"/>
</dbReference>
<dbReference type="STRING" id="767817.Desgi_2759"/>
<evidence type="ECO:0000313" key="11">
    <source>
        <dbReference type="Proteomes" id="UP000013520"/>
    </source>
</evidence>
<organism evidence="10 11">
    <name type="scientific">Desulfoscipio gibsoniae DSM 7213</name>
    <dbReference type="NCBI Taxonomy" id="767817"/>
    <lineage>
        <taxon>Bacteria</taxon>
        <taxon>Bacillati</taxon>
        <taxon>Bacillota</taxon>
        <taxon>Clostridia</taxon>
        <taxon>Eubacteriales</taxon>
        <taxon>Desulfallaceae</taxon>
        <taxon>Desulfoscipio</taxon>
    </lineage>
</organism>
<evidence type="ECO:0000256" key="4">
    <source>
        <dbReference type="ARBA" id="ARBA00022475"/>
    </source>
</evidence>
<dbReference type="HOGENOM" id="CLU_039483_8_4_9"/>
<dbReference type="InterPro" id="IPR047817">
    <property type="entry name" value="ABC2_TM_bact-type"/>
</dbReference>
<comment type="similarity">
    <text evidence="2">Belongs to the ABC-2 integral membrane protein family.</text>
</comment>
<keyword evidence="4" id="KW-1003">Cell membrane</keyword>
<gene>
    <name evidence="10" type="ORF">Desgi_2759</name>
</gene>
<comment type="subcellular location">
    <subcellularLocation>
        <location evidence="1">Cell membrane</location>
        <topology evidence="1">Multi-pass membrane protein</topology>
    </subcellularLocation>
</comment>
<feature type="transmembrane region" description="Helical" evidence="8">
    <location>
        <begin position="350"/>
        <end position="372"/>
    </location>
</feature>
<keyword evidence="7 8" id="KW-0472">Membrane</keyword>
<evidence type="ECO:0000256" key="8">
    <source>
        <dbReference type="SAM" id="Phobius"/>
    </source>
</evidence>
<feature type="transmembrane region" description="Helical" evidence="8">
    <location>
        <begin position="266"/>
        <end position="289"/>
    </location>
</feature>
<feature type="transmembrane region" description="Helical" evidence="8">
    <location>
        <begin position="235"/>
        <end position="254"/>
    </location>
</feature>
<dbReference type="OrthoDB" id="9788252at2"/>
<dbReference type="eggNOG" id="COG0842">
    <property type="taxonomic scope" value="Bacteria"/>
</dbReference>
<keyword evidence="3" id="KW-0813">Transport</keyword>
<evidence type="ECO:0000259" key="9">
    <source>
        <dbReference type="PROSITE" id="PS51012"/>
    </source>
</evidence>
<feature type="transmembrane region" description="Helical" evidence="8">
    <location>
        <begin position="186"/>
        <end position="208"/>
    </location>
</feature>
<keyword evidence="5 8" id="KW-0812">Transmembrane</keyword>
<dbReference type="EMBL" id="CP003273">
    <property type="protein sequence ID" value="AGL02163.1"/>
    <property type="molecule type" value="Genomic_DNA"/>
</dbReference>
<evidence type="ECO:0000313" key="10">
    <source>
        <dbReference type="EMBL" id="AGL02163.1"/>
    </source>
</evidence>
<accession>R4KG19</accession>
<dbReference type="PROSITE" id="PS51012">
    <property type="entry name" value="ABC_TM2"/>
    <property type="match status" value="1"/>
</dbReference>
<feature type="transmembrane region" description="Helical" evidence="8">
    <location>
        <begin position="20"/>
        <end position="41"/>
    </location>
</feature>
<dbReference type="AlphaFoldDB" id="R4KG19"/>
<evidence type="ECO:0000256" key="6">
    <source>
        <dbReference type="ARBA" id="ARBA00022989"/>
    </source>
</evidence>
<dbReference type="PANTHER" id="PTHR30294:SF29">
    <property type="entry name" value="MULTIDRUG ABC TRANSPORTER PERMEASE YBHS-RELATED"/>
    <property type="match status" value="1"/>
</dbReference>
<feature type="transmembrane region" description="Helical" evidence="8">
    <location>
        <begin position="296"/>
        <end position="315"/>
    </location>
</feature>
<evidence type="ECO:0000256" key="2">
    <source>
        <dbReference type="ARBA" id="ARBA00007783"/>
    </source>
</evidence>
<evidence type="ECO:0000256" key="3">
    <source>
        <dbReference type="ARBA" id="ARBA00022448"/>
    </source>
</evidence>
<evidence type="ECO:0000256" key="7">
    <source>
        <dbReference type="ARBA" id="ARBA00023136"/>
    </source>
</evidence>
<dbReference type="InterPro" id="IPR013525">
    <property type="entry name" value="ABC2_TM"/>
</dbReference>
<dbReference type="Gene3D" id="3.40.1710.10">
    <property type="entry name" value="abc type-2 transporter like domain"/>
    <property type="match status" value="1"/>
</dbReference>
<feature type="domain" description="ABC transmembrane type-2" evidence="9">
    <location>
        <begin position="149"/>
        <end position="378"/>
    </location>
</feature>